<dbReference type="eggNOG" id="ENOG502QS5U">
    <property type="taxonomic scope" value="Eukaryota"/>
</dbReference>
<evidence type="ECO:0008006" key="3">
    <source>
        <dbReference type="Google" id="ProtNLM"/>
    </source>
</evidence>
<dbReference type="InParanoid" id="H2YP01"/>
<name>H2YP01_CIOSA</name>
<evidence type="ECO:0000313" key="1">
    <source>
        <dbReference type="Ensembl" id="ENSCSAVP00000007059.1"/>
    </source>
</evidence>
<reference evidence="2" key="1">
    <citation type="submission" date="2003-08" db="EMBL/GenBank/DDBJ databases">
        <authorList>
            <person name="Birren B."/>
            <person name="Nusbaum C."/>
            <person name="Abebe A."/>
            <person name="Abouelleil A."/>
            <person name="Adekoya E."/>
            <person name="Ait-zahra M."/>
            <person name="Allen N."/>
            <person name="Allen T."/>
            <person name="An P."/>
            <person name="Anderson M."/>
            <person name="Anderson S."/>
            <person name="Arachchi H."/>
            <person name="Armbruster J."/>
            <person name="Bachantsang P."/>
            <person name="Baldwin J."/>
            <person name="Barry A."/>
            <person name="Bayul T."/>
            <person name="Blitshsteyn B."/>
            <person name="Bloom T."/>
            <person name="Blye J."/>
            <person name="Boguslavskiy L."/>
            <person name="Borowsky M."/>
            <person name="Boukhgalter B."/>
            <person name="Brunache A."/>
            <person name="Butler J."/>
            <person name="Calixte N."/>
            <person name="Calvo S."/>
            <person name="Camarata J."/>
            <person name="Campo K."/>
            <person name="Chang J."/>
            <person name="Cheshatsang Y."/>
            <person name="Citroen M."/>
            <person name="Collymore A."/>
            <person name="Considine T."/>
            <person name="Cook A."/>
            <person name="Cooke P."/>
            <person name="Corum B."/>
            <person name="Cuomo C."/>
            <person name="David R."/>
            <person name="Dawoe T."/>
            <person name="Degray S."/>
            <person name="Dodge S."/>
            <person name="Dooley K."/>
            <person name="Dorje P."/>
            <person name="Dorjee K."/>
            <person name="Dorris L."/>
            <person name="Duffey N."/>
            <person name="Dupes A."/>
            <person name="Elkins T."/>
            <person name="Engels R."/>
            <person name="Erickson J."/>
            <person name="Farina A."/>
            <person name="Faro S."/>
            <person name="Ferreira P."/>
            <person name="Fischer H."/>
            <person name="Fitzgerald M."/>
            <person name="Foley K."/>
            <person name="Gage D."/>
            <person name="Galagan J."/>
            <person name="Gearin G."/>
            <person name="Gnerre S."/>
            <person name="Gnirke A."/>
            <person name="Goyette A."/>
            <person name="Graham J."/>
            <person name="Grandbois E."/>
            <person name="Gyaltsen K."/>
            <person name="Hafez N."/>
            <person name="Hagopian D."/>
            <person name="Hagos B."/>
            <person name="Hall J."/>
            <person name="Hatcher B."/>
            <person name="Heller A."/>
            <person name="Higgins H."/>
            <person name="Honan T."/>
            <person name="Horn A."/>
            <person name="Houde N."/>
            <person name="Hughes L."/>
            <person name="Hulme W."/>
            <person name="Husby E."/>
            <person name="Iliev I."/>
            <person name="Jaffe D."/>
            <person name="Jones C."/>
            <person name="Kamal M."/>
            <person name="Kamat A."/>
            <person name="Kamvysselis M."/>
            <person name="Karlsson E."/>
            <person name="Kells C."/>
            <person name="Kieu A."/>
            <person name="Kisner P."/>
            <person name="Kodira C."/>
            <person name="Kulbokas E."/>
            <person name="Labutti K."/>
            <person name="Lama D."/>
            <person name="Landers T."/>
            <person name="Leger J."/>
            <person name="Levine S."/>
            <person name="Lewis D."/>
            <person name="Lewis T."/>
            <person name="Lindblad-toh K."/>
            <person name="Liu X."/>
            <person name="Lokyitsang T."/>
            <person name="Lokyitsang Y."/>
            <person name="Lucien O."/>
            <person name="Lui A."/>
            <person name="Ma L.J."/>
            <person name="Mabbitt R."/>
            <person name="Macdonald J."/>
            <person name="Maclean C."/>
            <person name="Major J."/>
            <person name="Manning J."/>
            <person name="Marabella R."/>
            <person name="Maru K."/>
            <person name="Matthews C."/>
            <person name="Mauceli E."/>
            <person name="Mccarthy M."/>
            <person name="Mcdonough S."/>
            <person name="Mcghee T."/>
            <person name="Meldrim J."/>
            <person name="Meneus L."/>
            <person name="Mesirov J."/>
            <person name="Mihalev A."/>
            <person name="Mihova T."/>
            <person name="Mikkelsen T."/>
            <person name="Mlenga V."/>
            <person name="Moru K."/>
            <person name="Mozes J."/>
            <person name="Mulrain L."/>
            <person name="Munson G."/>
            <person name="Naylor J."/>
            <person name="Newes C."/>
            <person name="Nguyen C."/>
            <person name="Nguyen N."/>
            <person name="Nguyen T."/>
            <person name="Nicol R."/>
            <person name="Nielsen C."/>
            <person name="Nizzari M."/>
            <person name="Norbu C."/>
            <person name="Norbu N."/>
            <person name="O'donnell P."/>
            <person name="Okoawo O."/>
            <person name="O'leary S."/>
            <person name="Omotosho B."/>
            <person name="O'neill K."/>
            <person name="Osman S."/>
            <person name="Parker S."/>
            <person name="Perrin D."/>
            <person name="Phunkhang P."/>
            <person name="Piqani B."/>
            <person name="Purcell S."/>
            <person name="Rachupka T."/>
            <person name="Ramasamy U."/>
            <person name="Rameau R."/>
            <person name="Ray V."/>
            <person name="Raymond C."/>
            <person name="Retta R."/>
            <person name="Richardson S."/>
            <person name="Rise C."/>
            <person name="Rodriguez J."/>
            <person name="Rogers J."/>
            <person name="Rogov P."/>
            <person name="Rutman M."/>
            <person name="Schupbach R."/>
            <person name="Seaman C."/>
            <person name="Settipalli S."/>
            <person name="Sharpe T."/>
            <person name="Sheridan J."/>
            <person name="Sherpa N."/>
            <person name="Shi J."/>
            <person name="Smirnov S."/>
            <person name="Smith C."/>
            <person name="Sougnez C."/>
            <person name="Spencer B."/>
            <person name="Stalker J."/>
            <person name="Stange-thomann N."/>
            <person name="Stavropoulos S."/>
            <person name="Stetson K."/>
            <person name="Stone C."/>
            <person name="Stone S."/>
            <person name="Stubbs M."/>
            <person name="Talamas J."/>
            <person name="Tchuinga P."/>
            <person name="Tenzing P."/>
            <person name="Tesfaye S."/>
            <person name="Theodore J."/>
            <person name="Thoulutsang Y."/>
            <person name="Topham K."/>
            <person name="Towey S."/>
            <person name="Tsamla T."/>
            <person name="Tsomo N."/>
            <person name="Vallee D."/>
            <person name="Vassiliev H."/>
            <person name="Venkataraman V."/>
            <person name="Vinson J."/>
            <person name="Vo A."/>
            <person name="Wade C."/>
            <person name="Wang S."/>
            <person name="Wangchuk T."/>
            <person name="Wangdi T."/>
            <person name="Whittaker C."/>
            <person name="Wilkinson J."/>
            <person name="Wu Y."/>
            <person name="Wyman D."/>
            <person name="Yadav S."/>
            <person name="Yang S."/>
            <person name="Yang X."/>
            <person name="Yeager S."/>
            <person name="Yee E."/>
            <person name="Young G."/>
            <person name="Zainoun J."/>
            <person name="Zembeck L."/>
            <person name="Zimmer A."/>
            <person name="Zody M."/>
            <person name="Lander E."/>
        </authorList>
    </citation>
    <scope>NUCLEOTIDE SEQUENCE [LARGE SCALE GENOMIC DNA]</scope>
</reference>
<protein>
    <recommendedName>
        <fullName evidence="3">ISXO2-like transposase domain-containing protein</fullName>
    </recommendedName>
</protein>
<dbReference type="Ensembl" id="ENSCSAVT00000007150.1">
    <property type="protein sequence ID" value="ENSCSAVP00000007059.1"/>
    <property type="gene ID" value="ENSCSAVG00000004222.1"/>
</dbReference>
<keyword evidence="2" id="KW-1185">Reference proteome</keyword>
<dbReference type="HOGENOM" id="CLU_044348_0_0_1"/>
<dbReference type="AlphaFoldDB" id="H2YP01"/>
<accession>H2YP01</accession>
<dbReference type="Proteomes" id="UP000007875">
    <property type="component" value="Unassembled WGS sequence"/>
</dbReference>
<dbReference type="InterPro" id="IPR053164">
    <property type="entry name" value="IS1016-like_transposase"/>
</dbReference>
<dbReference type="OMA" id="RGNKQHT"/>
<dbReference type="PANTHER" id="PTHR47163">
    <property type="entry name" value="DDE_TNP_IS1595 DOMAIN-CONTAINING PROTEIN"/>
    <property type="match status" value="1"/>
</dbReference>
<reference evidence="1" key="2">
    <citation type="submission" date="2025-08" db="UniProtKB">
        <authorList>
            <consortium name="Ensembl"/>
        </authorList>
    </citation>
    <scope>IDENTIFICATION</scope>
</reference>
<dbReference type="PANTHER" id="PTHR47163:SF2">
    <property type="entry name" value="SI:DKEY-17M8.2"/>
    <property type="match status" value="1"/>
</dbReference>
<evidence type="ECO:0000313" key="2">
    <source>
        <dbReference type="Proteomes" id="UP000007875"/>
    </source>
</evidence>
<reference evidence="1" key="3">
    <citation type="submission" date="2025-09" db="UniProtKB">
        <authorList>
            <consortium name="Ensembl"/>
        </authorList>
    </citation>
    <scope>IDENTIFICATION</scope>
</reference>
<organism evidence="1 2">
    <name type="scientific">Ciona savignyi</name>
    <name type="common">Pacific transparent sea squirt</name>
    <dbReference type="NCBI Taxonomy" id="51511"/>
    <lineage>
        <taxon>Eukaryota</taxon>
        <taxon>Metazoa</taxon>
        <taxon>Chordata</taxon>
        <taxon>Tunicata</taxon>
        <taxon>Ascidiacea</taxon>
        <taxon>Phlebobranchia</taxon>
        <taxon>Cionidae</taxon>
        <taxon>Ciona</taxon>
    </lineage>
</organism>
<proteinExistence type="predicted"/>
<sequence>MQTLDHAQLENISIKDFFNSGVVSSVTNSIKWLRQFGLLSSSRACPTCGKMMTEMPQKSTKDGVAWRCKGRSCRTTSSIRKDSFFAKSNLALTDCITLIFFWAKDYMSVAQIATELNLTIRTALDWCGFVREICSIELVGRMIGGPGHIVALDFALRSPGYRHSIAACEEWVFGGVDTTTNEYFMVMVDNRDADTILPIISKNIKRGTEIEWRDEGNIPASANSHPATLRSAFRRPTNELIGIYPDFGLNNISPKLKRPRKTTTRKNLIEKYWKQCELQFAEKNGANREFIPSFLEEFMWRKQHPKKNHFSEIIRAISILYPQYYAEETVVSSHSEEIAANVVVADQESS</sequence>